<reference evidence="2 3" key="1">
    <citation type="submission" date="2016-02" db="EMBL/GenBank/DDBJ databases">
        <title>Anaerosporomusa subterraneum gen. nov., sp. nov., a spore-forming obligate anaerobe isolated from saprolite.</title>
        <authorList>
            <person name="Choi J.K."/>
            <person name="Shah M."/>
            <person name="Yee N."/>
        </authorList>
    </citation>
    <scope>NUCLEOTIDE SEQUENCE [LARGE SCALE GENOMIC DNA]</scope>
    <source>
        <strain evidence="2 3">RU4</strain>
    </source>
</reference>
<sequence>MRDKQPRSDTYGKAQVSGDVPQKSPDHGPYGHTNYDQTSQPASSVIRPEENDKNPNMPCKNSLPT</sequence>
<gene>
    <name evidence="2" type="ORF">AXX12_18390</name>
</gene>
<feature type="compositionally biased region" description="Polar residues" evidence="1">
    <location>
        <begin position="34"/>
        <end position="43"/>
    </location>
</feature>
<dbReference type="RefSeq" id="WP_066240412.1">
    <property type="nucleotide sequence ID" value="NZ_LSGP01000016.1"/>
</dbReference>
<dbReference type="Proteomes" id="UP000076268">
    <property type="component" value="Unassembled WGS sequence"/>
</dbReference>
<evidence type="ECO:0000313" key="2">
    <source>
        <dbReference type="EMBL" id="KYZ76874.1"/>
    </source>
</evidence>
<evidence type="ECO:0000256" key="1">
    <source>
        <dbReference type="SAM" id="MobiDB-lite"/>
    </source>
</evidence>
<organism evidence="2 3">
    <name type="scientific">Anaerosporomusa subterranea</name>
    <dbReference type="NCBI Taxonomy" id="1794912"/>
    <lineage>
        <taxon>Bacteria</taxon>
        <taxon>Bacillati</taxon>
        <taxon>Bacillota</taxon>
        <taxon>Negativicutes</taxon>
        <taxon>Acetonemataceae</taxon>
        <taxon>Anaerosporomusa</taxon>
    </lineage>
</organism>
<protein>
    <submittedName>
        <fullName evidence="2">Uncharacterized protein</fullName>
    </submittedName>
</protein>
<feature type="region of interest" description="Disordered" evidence="1">
    <location>
        <begin position="1"/>
        <end position="65"/>
    </location>
</feature>
<keyword evidence="3" id="KW-1185">Reference proteome</keyword>
<name>A0A154BS88_ANASB</name>
<comment type="caution">
    <text evidence="2">The sequence shown here is derived from an EMBL/GenBank/DDBJ whole genome shotgun (WGS) entry which is preliminary data.</text>
</comment>
<dbReference type="EMBL" id="LSGP01000016">
    <property type="protein sequence ID" value="KYZ76874.1"/>
    <property type="molecule type" value="Genomic_DNA"/>
</dbReference>
<evidence type="ECO:0000313" key="3">
    <source>
        <dbReference type="Proteomes" id="UP000076268"/>
    </source>
</evidence>
<accession>A0A154BS88</accession>
<dbReference type="AlphaFoldDB" id="A0A154BS88"/>
<proteinExistence type="predicted"/>